<dbReference type="AlphaFoldDB" id="A0A261USL1"/>
<evidence type="ECO:0000313" key="1">
    <source>
        <dbReference type="EMBL" id="OZI64621.1"/>
    </source>
</evidence>
<evidence type="ECO:0000313" key="2">
    <source>
        <dbReference type="Proteomes" id="UP000216885"/>
    </source>
</evidence>
<proteinExistence type="predicted"/>
<gene>
    <name evidence="1" type="ORF">CAL20_02925</name>
</gene>
<protein>
    <submittedName>
        <fullName evidence="1">Uncharacterized protein</fullName>
    </submittedName>
</protein>
<dbReference type="Proteomes" id="UP000216885">
    <property type="component" value="Unassembled WGS sequence"/>
</dbReference>
<organism evidence="1 2">
    <name type="scientific">Bordetella genomosp. 4</name>
    <dbReference type="NCBI Taxonomy" id="463044"/>
    <lineage>
        <taxon>Bacteria</taxon>
        <taxon>Pseudomonadati</taxon>
        <taxon>Pseudomonadota</taxon>
        <taxon>Betaproteobacteria</taxon>
        <taxon>Burkholderiales</taxon>
        <taxon>Alcaligenaceae</taxon>
        <taxon>Bordetella</taxon>
    </lineage>
</organism>
<name>A0A261USL1_9BORD</name>
<comment type="caution">
    <text evidence="1">The sequence shown here is derived from an EMBL/GenBank/DDBJ whole genome shotgun (WGS) entry which is preliminary data.</text>
</comment>
<reference evidence="1 2" key="1">
    <citation type="submission" date="2017-05" db="EMBL/GenBank/DDBJ databases">
        <title>Complete and WGS of Bordetella genogroups.</title>
        <authorList>
            <person name="Spilker T."/>
            <person name="LiPuma J."/>
        </authorList>
    </citation>
    <scope>NUCLEOTIDE SEQUENCE [LARGE SCALE GENOMIC DNA]</scope>
    <source>
        <strain evidence="1 2">AU9919</strain>
    </source>
</reference>
<keyword evidence="2" id="KW-1185">Reference proteome</keyword>
<sequence length="153" mass="17471">MISTDIDFPAGLPLPLREGYGFKHAQTFKRTEMQSGRPRYRRIPSGPSVVPVYWIFRQNQAAAFEAWYRDSINDGAAWFNFKLLTPVGMLTAVCHFKQMYEGPELVGLSSWRVSAELEVWSRPLLPPGWGNFPEFVTGASIFDIAMNQKWPRA</sequence>
<accession>A0A261USL1</accession>
<dbReference type="EMBL" id="NEVQ01000003">
    <property type="protein sequence ID" value="OZI64621.1"/>
    <property type="molecule type" value="Genomic_DNA"/>
</dbReference>